<dbReference type="NCBIfam" id="NF005094">
    <property type="entry name" value="PRK06522.2-5"/>
    <property type="match status" value="1"/>
</dbReference>
<dbReference type="Gene3D" id="1.10.1040.10">
    <property type="entry name" value="N-(1-d-carboxylethyl)-l-norvaline Dehydrogenase, domain 2"/>
    <property type="match status" value="1"/>
</dbReference>
<dbReference type="InterPro" id="IPR013328">
    <property type="entry name" value="6PGD_dom2"/>
</dbReference>
<dbReference type="InterPro" id="IPR013332">
    <property type="entry name" value="KPR_N"/>
</dbReference>
<comment type="caution">
    <text evidence="6">The sequence shown here is derived from an EMBL/GenBank/DDBJ whole genome shotgun (WGS) entry which is preliminary data.</text>
</comment>
<dbReference type="InterPro" id="IPR051402">
    <property type="entry name" value="KPR-Related"/>
</dbReference>
<feature type="domain" description="Ketopantoate reductase N-terminal" evidence="4">
    <location>
        <begin position="4"/>
        <end position="148"/>
    </location>
</feature>
<dbReference type="AlphaFoldDB" id="A0A1J5RXF8"/>
<evidence type="ECO:0000256" key="1">
    <source>
        <dbReference type="ARBA" id="ARBA00007870"/>
    </source>
</evidence>
<dbReference type="PANTHER" id="PTHR21708">
    <property type="entry name" value="PROBABLE 2-DEHYDROPANTOATE 2-REDUCTASE"/>
    <property type="match status" value="1"/>
</dbReference>
<dbReference type="SUPFAM" id="SSF48179">
    <property type="entry name" value="6-phosphogluconate dehydrogenase C-terminal domain-like"/>
    <property type="match status" value="1"/>
</dbReference>
<dbReference type="InterPro" id="IPR008927">
    <property type="entry name" value="6-PGluconate_DH-like_C_sf"/>
</dbReference>
<dbReference type="SUPFAM" id="SSF51735">
    <property type="entry name" value="NAD(P)-binding Rossmann-fold domains"/>
    <property type="match status" value="1"/>
</dbReference>
<accession>A0A1J5RXF8</accession>
<dbReference type="GO" id="GO:0015940">
    <property type="term" value="P:pantothenate biosynthetic process"/>
    <property type="evidence" value="ECO:0007669"/>
    <property type="project" value="InterPro"/>
</dbReference>
<dbReference type="EC" id="1.1.1.169" evidence="6"/>
<feature type="domain" description="Ketopantoate reductase C-terminal" evidence="5">
    <location>
        <begin position="175"/>
        <end position="299"/>
    </location>
</feature>
<keyword evidence="3 6" id="KW-0560">Oxidoreductase</keyword>
<dbReference type="FunFam" id="1.10.1040.10:FF:000017">
    <property type="entry name" value="2-dehydropantoate 2-reductase"/>
    <property type="match status" value="1"/>
</dbReference>
<dbReference type="InterPro" id="IPR036291">
    <property type="entry name" value="NAD(P)-bd_dom_sf"/>
</dbReference>
<evidence type="ECO:0000259" key="4">
    <source>
        <dbReference type="Pfam" id="PF02558"/>
    </source>
</evidence>
<name>A0A1J5RXF8_9ZZZZ</name>
<evidence type="ECO:0000256" key="3">
    <source>
        <dbReference type="ARBA" id="ARBA00023002"/>
    </source>
</evidence>
<dbReference type="FunFam" id="3.40.50.720:FF:000307">
    <property type="entry name" value="2-dehydropantoate 2-reductase"/>
    <property type="match status" value="1"/>
</dbReference>
<evidence type="ECO:0000256" key="2">
    <source>
        <dbReference type="ARBA" id="ARBA00022857"/>
    </source>
</evidence>
<reference evidence="6" key="1">
    <citation type="submission" date="2016-10" db="EMBL/GenBank/DDBJ databases">
        <title>Sequence of Gallionella enrichment culture.</title>
        <authorList>
            <person name="Poehlein A."/>
            <person name="Muehling M."/>
            <person name="Daniel R."/>
        </authorList>
    </citation>
    <scope>NUCLEOTIDE SEQUENCE</scope>
</reference>
<comment type="similarity">
    <text evidence="1">Belongs to the ketopantoate reductase family.</text>
</comment>
<dbReference type="NCBIfam" id="TIGR00745">
    <property type="entry name" value="apbA_panE"/>
    <property type="match status" value="1"/>
</dbReference>
<dbReference type="InterPro" id="IPR003710">
    <property type="entry name" value="ApbA"/>
</dbReference>
<gene>
    <name evidence="6" type="primary">panE_3</name>
    <name evidence="6" type="ORF">GALL_176330</name>
</gene>
<protein>
    <submittedName>
        <fullName evidence="6">2-dehydropantoate 2-reductase</fullName>
        <ecNumber evidence="6">1.1.1.169</ecNumber>
    </submittedName>
</protein>
<dbReference type="GO" id="GO:0008677">
    <property type="term" value="F:2-dehydropantoate 2-reductase activity"/>
    <property type="evidence" value="ECO:0007669"/>
    <property type="project" value="UniProtKB-EC"/>
</dbReference>
<proteinExistence type="inferred from homology"/>
<dbReference type="EMBL" id="MLJW01000096">
    <property type="protein sequence ID" value="OIR00379.1"/>
    <property type="molecule type" value="Genomic_DNA"/>
</dbReference>
<keyword evidence="2" id="KW-0521">NADP</keyword>
<dbReference type="GO" id="GO:0005737">
    <property type="term" value="C:cytoplasm"/>
    <property type="evidence" value="ECO:0007669"/>
    <property type="project" value="TreeGrafter"/>
</dbReference>
<dbReference type="Pfam" id="PF02558">
    <property type="entry name" value="ApbA"/>
    <property type="match status" value="1"/>
</dbReference>
<evidence type="ECO:0000313" key="6">
    <source>
        <dbReference type="EMBL" id="OIR00379.1"/>
    </source>
</evidence>
<dbReference type="Gene3D" id="3.40.50.720">
    <property type="entry name" value="NAD(P)-binding Rossmann-like Domain"/>
    <property type="match status" value="1"/>
</dbReference>
<sequence length="304" mass="32710">MRLLILGAGGIGGYYGGRLAEAGADVTFLVRPARAEKLAAQGLVLTSHYGDVRMPILLITQADRPFDAVLLSCKAYDLPSAIAAIAPAVGPHTMVLPLLNGLRHLQTLDERFGAEKVLGGLCHIGVTLGPEGEVRHLDHLHRLTLGPRQPAQREACRRLHADLGQGRYDLVYSDDILASMWEKYVRLASYAGMTCLMRAPIGAILRADDGAALIRALLAECLAVSTAEGYPPEADSLADTEAMLLRQGSPGKASMLRDIERGGPTEGEHILGDMLARARRFGLETPLLRVANAHLQAYEAERQA</sequence>
<dbReference type="InterPro" id="IPR013752">
    <property type="entry name" value="KPA_reductase"/>
</dbReference>
<dbReference type="Pfam" id="PF08546">
    <property type="entry name" value="ApbA_C"/>
    <property type="match status" value="1"/>
</dbReference>
<organism evidence="6">
    <name type="scientific">mine drainage metagenome</name>
    <dbReference type="NCBI Taxonomy" id="410659"/>
    <lineage>
        <taxon>unclassified sequences</taxon>
        <taxon>metagenomes</taxon>
        <taxon>ecological metagenomes</taxon>
    </lineage>
</organism>
<dbReference type="PANTHER" id="PTHR21708:SF26">
    <property type="entry name" value="2-DEHYDROPANTOATE 2-REDUCTASE"/>
    <property type="match status" value="1"/>
</dbReference>
<evidence type="ECO:0000259" key="5">
    <source>
        <dbReference type="Pfam" id="PF08546"/>
    </source>
</evidence>